<organism evidence="2 3">
    <name type="scientific">Deinococcus navajonensis</name>
    <dbReference type="NCBI Taxonomy" id="309884"/>
    <lineage>
        <taxon>Bacteria</taxon>
        <taxon>Thermotogati</taxon>
        <taxon>Deinococcota</taxon>
        <taxon>Deinococci</taxon>
        <taxon>Deinococcales</taxon>
        <taxon>Deinococcaceae</taxon>
        <taxon>Deinococcus</taxon>
    </lineage>
</organism>
<feature type="chain" id="PRO_5046202508" description="Flagellar assembly protein T N-terminal domain-containing protein" evidence="1">
    <location>
        <begin position="23"/>
        <end position="358"/>
    </location>
</feature>
<feature type="signal peptide" evidence="1">
    <location>
        <begin position="1"/>
        <end position="22"/>
    </location>
</feature>
<evidence type="ECO:0000313" key="3">
    <source>
        <dbReference type="Proteomes" id="UP001595998"/>
    </source>
</evidence>
<evidence type="ECO:0000313" key="2">
    <source>
        <dbReference type="EMBL" id="MFC4425969.1"/>
    </source>
</evidence>
<reference evidence="3" key="1">
    <citation type="journal article" date="2019" name="Int. J. Syst. Evol. Microbiol.">
        <title>The Global Catalogue of Microorganisms (GCM) 10K type strain sequencing project: providing services to taxonomists for standard genome sequencing and annotation.</title>
        <authorList>
            <consortium name="The Broad Institute Genomics Platform"/>
            <consortium name="The Broad Institute Genome Sequencing Center for Infectious Disease"/>
            <person name="Wu L."/>
            <person name="Ma J."/>
        </authorList>
    </citation>
    <scope>NUCLEOTIDE SEQUENCE [LARGE SCALE GENOMIC DNA]</scope>
    <source>
        <strain evidence="3">CCUG 56029</strain>
    </source>
</reference>
<gene>
    <name evidence="2" type="ORF">ACFOZ9_07060</name>
</gene>
<evidence type="ECO:0008006" key="4">
    <source>
        <dbReference type="Google" id="ProtNLM"/>
    </source>
</evidence>
<dbReference type="RefSeq" id="WP_380037877.1">
    <property type="nucleotide sequence ID" value="NZ_JBHSEH010000005.1"/>
</dbReference>
<dbReference type="Proteomes" id="UP001595998">
    <property type="component" value="Unassembled WGS sequence"/>
</dbReference>
<comment type="caution">
    <text evidence="2">The sequence shown here is derived from an EMBL/GenBank/DDBJ whole genome shotgun (WGS) entry which is preliminary data.</text>
</comment>
<sequence length="358" mass="37105">MAQQRLWSAAALTLTLSAAALAQTPADTVTVNVQVSGSTREAAYAQASDKALEVLLAKMLPAGTPLYNQVLREFSRADVRAGRIIQEQAAGGVVSMTVQVSVLRGALEQAVVQAQPQLAQTRIAVVIPEAILRRPVPDPAAETEITRALIGSGMRVVDASQQVTNALRDLVRARPSLGEADLAQLRTRLNTDLLVTGEAFAEEYGAVAGGLRGYSARLEVKVIDLASGQVLHSQAFQGSGVGATDAVAGKTALMNIGRVAGEALPSLLIRALQGTGTAARRSFVVRVTPPATFSQVNALTTRLKTNTAVQGLTVRSMDSAGATLELQFAGSALDLAAVLDAAGATVAGMTGAEITIKF</sequence>
<protein>
    <recommendedName>
        <fullName evidence="4">Flagellar assembly protein T N-terminal domain-containing protein</fullName>
    </recommendedName>
</protein>
<proteinExistence type="predicted"/>
<accession>A0ABV8XM24</accession>
<evidence type="ECO:0000256" key="1">
    <source>
        <dbReference type="SAM" id="SignalP"/>
    </source>
</evidence>
<keyword evidence="3" id="KW-1185">Reference proteome</keyword>
<keyword evidence="1" id="KW-0732">Signal</keyword>
<name>A0ABV8XM24_9DEIO</name>
<dbReference type="EMBL" id="JBHSEH010000005">
    <property type="protein sequence ID" value="MFC4425969.1"/>
    <property type="molecule type" value="Genomic_DNA"/>
</dbReference>